<keyword evidence="1" id="KW-0472">Membrane</keyword>
<organism evidence="2 3">
    <name type="scientific">Triparma strigata</name>
    <dbReference type="NCBI Taxonomy" id="1606541"/>
    <lineage>
        <taxon>Eukaryota</taxon>
        <taxon>Sar</taxon>
        <taxon>Stramenopiles</taxon>
        <taxon>Ochrophyta</taxon>
        <taxon>Bolidophyceae</taxon>
        <taxon>Parmales</taxon>
        <taxon>Triparmaceae</taxon>
        <taxon>Triparma</taxon>
    </lineage>
</organism>
<keyword evidence="1" id="KW-1133">Transmembrane helix</keyword>
<keyword evidence="3" id="KW-1185">Reference proteome</keyword>
<feature type="transmembrane region" description="Helical" evidence="1">
    <location>
        <begin position="275"/>
        <end position="293"/>
    </location>
</feature>
<dbReference type="GO" id="GO:0006506">
    <property type="term" value="P:GPI anchor biosynthetic process"/>
    <property type="evidence" value="ECO:0007669"/>
    <property type="project" value="InterPro"/>
</dbReference>
<dbReference type="InterPro" id="IPR029675">
    <property type="entry name" value="PGAP4"/>
</dbReference>
<dbReference type="AlphaFoldDB" id="A0A9W7C026"/>
<dbReference type="OrthoDB" id="206319at2759"/>
<proteinExistence type="predicted"/>
<evidence type="ECO:0000313" key="2">
    <source>
        <dbReference type="EMBL" id="GMH95545.1"/>
    </source>
</evidence>
<dbReference type="GO" id="GO:0000139">
    <property type="term" value="C:Golgi membrane"/>
    <property type="evidence" value="ECO:0007669"/>
    <property type="project" value="InterPro"/>
</dbReference>
<evidence type="ECO:0000256" key="1">
    <source>
        <dbReference type="SAM" id="Phobius"/>
    </source>
</evidence>
<protein>
    <submittedName>
        <fullName evidence="2">Uncharacterized protein</fullName>
    </submittedName>
</protein>
<gene>
    <name evidence="2" type="ORF">TrST_g9302</name>
</gene>
<name>A0A9W7C026_9STRA</name>
<feature type="transmembrane region" description="Helical" evidence="1">
    <location>
        <begin position="236"/>
        <end position="263"/>
    </location>
</feature>
<dbReference type="PANTHER" id="PTHR31410:SF1">
    <property type="entry name" value="POST-GPI ATTACHMENT TO PROTEINS FACTOR 4"/>
    <property type="match status" value="1"/>
</dbReference>
<reference evidence="3" key="1">
    <citation type="journal article" date="2023" name="Commun. Biol.">
        <title>Genome analysis of Parmales, the sister group of diatoms, reveals the evolutionary specialization of diatoms from phago-mixotrophs to photoautotrophs.</title>
        <authorList>
            <person name="Ban H."/>
            <person name="Sato S."/>
            <person name="Yoshikawa S."/>
            <person name="Yamada K."/>
            <person name="Nakamura Y."/>
            <person name="Ichinomiya M."/>
            <person name="Sato N."/>
            <person name="Blanc-Mathieu R."/>
            <person name="Endo H."/>
            <person name="Kuwata A."/>
            <person name="Ogata H."/>
        </authorList>
    </citation>
    <scope>NUCLEOTIDE SEQUENCE [LARGE SCALE GENOMIC DNA]</scope>
    <source>
        <strain evidence="3">NIES 3701</strain>
    </source>
</reference>
<dbReference type="EMBL" id="BRXY01000445">
    <property type="protein sequence ID" value="GMH95545.1"/>
    <property type="molecule type" value="Genomic_DNA"/>
</dbReference>
<evidence type="ECO:0000313" key="3">
    <source>
        <dbReference type="Proteomes" id="UP001165085"/>
    </source>
</evidence>
<accession>A0A9W7C026</accession>
<dbReference type="Proteomes" id="UP001165085">
    <property type="component" value="Unassembled WGS sequence"/>
</dbReference>
<dbReference type="PANTHER" id="PTHR31410">
    <property type="entry name" value="TRANSMEMBRANE PROTEIN 246"/>
    <property type="match status" value="1"/>
</dbReference>
<dbReference type="GO" id="GO:0016757">
    <property type="term" value="F:glycosyltransferase activity"/>
    <property type="evidence" value="ECO:0007669"/>
    <property type="project" value="InterPro"/>
</dbReference>
<sequence length="437" mass="49383">MYYEISPQAWSQIREKDRARLAFADSHLNRRAKHLKSQHNNDMPHNMPIPLPPKTSSLLGFPSCPPPPTSYCLTIVSTSSRLSTHYLKKTLSSLTGLSPPCPSISLTINLRLPSPTYTHPTLTQLNSSGYTLNLHYSTPNSPSPPKSLNPLLGTKKTSEQWIKYENEDYVRALQGCQKEGKDYCIVVEEDVWATSDFWNKLSSAVTELNTNSRSWSCLKLFVTDYWSGWEKEVKDYVVLGLGGGVAAILGEGVIWAGVVWGLRGRWGRWMDWKKMLLRVYLIGIGVGSMVVLGKQGMAMTSISRTGVYQNDMGASSLGIVYPLEVLDDLIPFLKDGMRRKMEDKSYGKKAQKNIPIDLLLQEFHNTPEAAKGRKQYIVVPSLLEHTGEFSSSSYKVRGRGRMTEQEYYQKYMKLAARFDDLSVEELWELVEFNNNST</sequence>
<comment type="caution">
    <text evidence="2">The sequence shown here is derived from an EMBL/GenBank/DDBJ whole genome shotgun (WGS) entry which is preliminary data.</text>
</comment>
<keyword evidence="1" id="KW-0812">Transmembrane</keyword>